<feature type="short sequence motif" description="GXGXXG" evidence="4">
    <location>
        <begin position="60"/>
        <end position="65"/>
    </location>
</feature>
<evidence type="ECO:0000256" key="3">
    <source>
        <dbReference type="ARBA" id="ARBA00023098"/>
    </source>
</evidence>
<dbReference type="InterPro" id="IPR016035">
    <property type="entry name" value="Acyl_Trfase/lysoPLipase"/>
</dbReference>
<keyword evidence="5" id="KW-1133">Transmembrane helix</keyword>
<feature type="short sequence motif" description="DGA/G" evidence="4">
    <location>
        <begin position="233"/>
        <end position="235"/>
    </location>
</feature>
<dbReference type="PROSITE" id="PS51635">
    <property type="entry name" value="PNPLA"/>
    <property type="match status" value="1"/>
</dbReference>
<dbReference type="RefSeq" id="WP_386409533.1">
    <property type="nucleotide sequence ID" value="NZ_JBHTJH010000017.1"/>
</dbReference>
<evidence type="ECO:0000259" key="6">
    <source>
        <dbReference type="PROSITE" id="PS51635"/>
    </source>
</evidence>
<comment type="caution">
    <text evidence="7">The sequence shown here is derived from an EMBL/GenBank/DDBJ whole genome shotgun (WGS) entry which is preliminary data.</text>
</comment>
<feature type="transmembrane region" description="Helical" evidence="5">
    <location>
        <begin position="21"/>
        <end position="40"/>
    </location>
</feature>
<keyword evidence="3 4" id="KW-0443">Lipid metabolism</keyword>
<organism evidence="7 8">
    <name type="scientific">Sungkyunkwania multivorans</name>
    <dbReference type="NCBI Taxonomy" id="1173618"/>
    <lineage>
        <taxon>Bacteria</taxon>
        <taxon>Pseudomonadati</taxon>
        <taxon>Bacteroidota</taxon>
        <taxon>Flavobacteriia</taxon>
        <taxon>Flavobacteriales</taxon>
        <taxon>Flavobacteriaceae</taxon>
        <taxon>Sungkyunkwania</taxon>
    </lineage>
</organism>
<dbReference type="SUPFAM" id="SSF52151">
    <property type="entry name" value="FabD/lysophospholipase-like"/>
    <property type="match status" value="1"/>
</dbReference>
<dbReference type="InterPro" id="IPR002641">
    <property type="entry name" value="PNPLA_dom"/>
</dbReference>
<dbReference type="Pfam" id="PF19143">
    <property type="entry name" value="Omp85_2"/>
    <property type="match status" value="1"/>
</dbReference>
<dbReference type="Proteomes" id="UP001596978">
    <property type="component" value="Unassembled WGS sequence"/>
</dbReference>
<evidence type="ECO:0000256" key="4">
    <source>
        <dbReference type="PROSITE-ProRule" id="PRU01161"/>
    </source>
</evidence>
<keyword evidence="8" id="KW-1185">Reference proteome</keyword>
<feature type="domain" description="PNPLA" evidence="6">
    <location>
        <begin position="56"/>
        <end position="246"/>
    </location>
</feature>
<dbReference type="CDD" id="cd07205">
    <property type="entry name" value="Pat_PNPLA6_PNPLA7_NTE1_like"/>
    <property type="match status" value="1"/>
</dbReference>
<dbReference type="PANTHER" id="PTHR14226">
    <property type="entry name" value="NEUROPATHY TARGET ESTERASE/SWISS CHEESE D.MELANOGASTER"/>
    <property type="match status" value="1"/>
</dbReference>
<gene>
    <name evidence="7" type="ORF">ACFQ1M_14715</name>
</gene>
<evidence type="ECO:0000313" key="7">
    <source>
        <dbReference type="EMBL" id="MFD0863465.1"/>
    </source>
</evidence>
<name>A0ABW3D051_9FLAO</name>
<feature type="short sequence motif" description="GXSXG" evidence="4">
    <location>
        <begin position="87"/>
        <end position="91"/>
    </location>
</feature>
<sequence length="765" mass="86199">MTISILRILIEKYATKYRISYLHFMNRWLLILTFCIIPLLCFSQQETPQKDVKVGLVLSGGGAKGLAHIGALKVIEKSGVRIDYIGGTSMGAIVGALYASGYTAGQLDSIFRAVDFEKLIQDELPRSAKTFYEKDDDERYALTLPFDRFKLSFPSAISKGQNVYNLLAQLTAHIGEVDDFSKLPIPFLCVATNVETGQPVILEKGYLPQAISASGAFPSLFEPVSIEELYLIDGGVTNNYPINEVKAKGMDYIIGVDVQDALMDRKNLKTAPGILLQINNYRTVEAMKERVKLTDVYIKPDIRDFTVVSFNEAELIVDSGEEGALEKLGDLEHIAGLQRNKYERPKVKVRQELQVDDYIISGNSTYSKAYVKGKIRLQPPAITSYKKFNQGISNLAATGNFQGIRHRLKKVNGKNTLFLDLYEQEVNTYLKLGLHYDNLYKSAALINLTSKRFIFDNDVVSMDFILGDNIRYNFEYYLDSGFYWSFGVKSSYNEFNKQVKFDLMQSLFNVPDQGLNALDLRVSDFTNQLYLQTVIREEFAFGLGIEHKHIDYETETIPAAGSGTFVFDNSDYYSTFGFLKLDTYDNRYFPKQGFFFDGDFHLYLLSSDFRNEFSEFSVGKADIGFATSFGERLSLQLTSSGGFTLGKTDLRSFNFILGGYGNHLVNNFTPFLGYDFLSLAGDSFVKGGIGLDYELFPKHHLNFTANYANVGVDIFGQGEWFTAPDFSGYAVGYGIETLLGPLQVKYSWSPETSSDQWFVSLGFWF</sequence>
<keyword evidence="1 4" id="KW-0378">Hydrolase</keyword>
<feature type="active site" description="Proton acceptor" evidence="4">
    <location>
        <position position="233"/>
    </location>
</feature>
<reference evidence="8" key="1">
    <citation type="journal article" date="2019" name="Int. J. Syst. Evol. Microbiol.">
        <title>The Global Catalogue of Microorganisms (GCM) 10K type strain sequencing project: providing services to taxonomists for standard genome sequencing and annotation.</title>
        <authorList>
            <consortium name="The Broad Institute Genomics Platform"/>
            <consortium name="The Broad Institute Genome Sequencing Center for Infectious Disease"/>
            <person name="Wu L."/>
            <person name="Ma J."/>
        </authorList>
    </citation>
    <scope>NUCLEOTIDE SEQUENCE [LARGE SCALE GENOMIC DNA]</scope>
    <source>
        <strain evidence="8">CCUG 62952</strain>
    </source>
</reference>
<keyword evidence="5" id="KW-0812">Transmembrane</keyword>
<evidence type="ECO:0000256" key="5">
    <source>
        <dbReference type="SAM" id="Phobius"/>
    </source>
</evidence>
<dbReference type="InterPro" id="IPR050301">
    <property type="entry name" value="NTE"/>
</dbReference>
<evidence type="ECO:0000256" key="1">
    <source>
        <dbReference type="ARBA" id="ARBA00022801"/>
    </source>
</evidence>
<evidence type="ECO:0000256" key="2">
    <source>
        <dbReference type="ARBA" id="ARBA00022963"/>
    </source>
</evidence>
<evidence type="ECO:0000313" key="8">
    <source>
        <dbReference type="Proteomes" id="UP001596978"/>
    </source>
</evidence>
<protein>
    <submittedName>
        <fullName evidence="7">Patatin-like phospholipase family protein</fullName>
    </submittedName>
</protein>
<dbReference type="InterPro" id="IPR043864">
    <property type="entry name" value="Omp85-like_dom"/>
</dbReference>
<dbReference type="Gene3D" id="3.40.1090.10">
    <property type="entry name" value="Cytosolic phospholipase A2 catalytic domain"/>
    <property type="match status" value="2"/>
</dbReference>
<dbReference type="EMBL" id="JBHTJH010000017">
    <property type="protein sequence ID" value="MFD0863465.1"/>
    <property type="molecule type" value="Genomic_DNA"/>
</dbReference>
<keyword evidence="2 4" id="KW-0442">Lipid degradation</keyword>
<proteinExistence type="predicted"/>
<keyword evidence="5" id="KW-0472">Membrane</keyword>
<dbReference type="PANTHER" id="PTHR14226:SF76">
    <property type="entry name" value="NTE FAMILY PROTEIN RSSA"/>
    <property type="match status" value="1"/>
</dbReference>
<feature type="active site" description="Nucleophile" evidence="4">
    <location>
        <position position="89"/>
    </location>
</feature>
<dbReference type="Pfam" id="PF01734">
    <property type="entry name" value="Patatin"/>
    <property type="match status" value="1"/>
</dbReference>
<accession>A0ABW3D051</accession>